<dbReference type="Proteomes" id="UP000254848">
    <property type="component" value="Unassembled WGS sequence"/>
</dbReference>
<feature type="domain" description="Tyr recombinase" evidence="7">
    <location>
        <begin position="2"/>
        <end position="181"/>
    </location>
</feature>
<organism evidence="8 9">
    <name type="scientific">Enterobacillus tribolii</name>
    <dbReference type="NCBI Taxonomy" id="1487935"/>
    <lineage>
        <taxon>Bacteria</taxon>
        <taxon>Pseudomonadati</taxon>
        <taxon>Pseudomonadota</taxon>
        <taxon>Gammaproteobacteria</taxon>
        <taxon>Enterobacterales</taxon>
        <taxon>Hafniaceae</taxon>
        <taxon>Enterobacillus</taxon>
    </lineage>
</organism>
<dbReference type="InterPro" id="IPR050090">
    <property type="entry name" value="Tyrosine_recombinase_XerCD"/>
</dbReference>
<gene>
    <name evidence="8" type="ORF">C8D90_104333</name>
</gene>
<proteinExistence type="inferred from homology"/>
<evidence type="ECO:0000256" key="3">
    <source>
        <dbReference type="ARBA" id="ARBA00022908"/>
    </source>
</evidence>
<keyword evidence="4" id="KW-0805">Transcription regulation</keyword>
<dbReference type="GO" id="GO:0006310">
    <property type="term" value="P:DNA recombination"/>
    <property type="evidence" value="ECO:0007669"/>
    <property type="project" value="UniProtKB-KW"/>
</dbReference>
<dbReference type="InterPro" id="IPR011010">
    <property type="entry name" value="DNA_brk_join_enz"/>
</dbReference>
<dbReference type="PANTHER" id="PTHR30349">
    <property type="entry name" value="PHAGE INTEGRASE-RELATED"/>
    <property type="match status" value="1"/>
</dbReference>
<evidence type="ECO:0000313" key="9">
    <source>
        <dbReference type="Proteomes" id="UP000254848"/>
    </source>
</evidence>
<evidence type="ECO:0000256" key="5">
    <source>
        <dbReference type="ARBA" id="ARBA00023163"/>
    </source>
</evidence>
<dbReference type="Gene3D" id="1.10.443.10">
    <property type="entry name" value="Intergrase catalytic core"/>
    <property type="match status" value="1"/>
</dbReference>
<dbReference type="SUPFAM" id="SSF56349">
    <property type="entry name" value="DNA breaking-rejoining enzymes"/>
    <property type="match status" value="1"/>
</dbReference>
<dbReference type="InterPro" id="IPR013762">
    <property type="entry name" value="Integrase-like_cat_sf"/>
</dbReference>
<evidence type="ECO:0000313" key="8">
    <source>
        <dbReference type="EMBL" id="RDK92173.1"/>
    </source>
</evidence>
<accession>A0A370QTB7</accession>
<evidence type="ECO:0000256" key="4">
    <source>
        <dbReference type="ARBA" id="ARBA00023015"/>
    </source>
</evidence>
<dbReference type="Pfam" id="PF00589">
    <property type="entry name" value="Phage_integrase"/>
    <property type="match status" value="1"/>
</dbReference>
<dbReference type="GO" id="GO:0003677">
    <property type="term" value="F:DNA binding"/>
    <property type="evidence" value="ECO:0007669"/>
    <property type="project" value="InterPro"/>
</dbReference>
<keyword evidence="3" id="KW-0229">DNA integration</keyword>
<dbReference type="InterPro" id="IPR002104">
    <property type="entry name" value="Integrase_catalytic"/>
</dbReference>
<dbReference type="EMBL" id="QRAP01000004">
    <property type="protein sequence ID" value="RDK92173.1"/>
    <property type="molecule type" value="Genomic_DNA"/>
</dbReference>
<sequence>MAKRKYLLESEVKAIIDAIPLGTNYYRDRCLIMVCYFHGLRVSELRQLKIDDIHDEHIFITRLKKGLSTTHPLQKCEKEAIRLWLEERKTWLNSDTPWLFLSQHGKPLSRQQIYELMKKYGAVAKLDVKVHPHMLRHACGFALANKGKDTRLIQDYLGHRNIQHTVIYTATNSARFKTINFDVGANSSDSSGMLEDYTDR</sequence>
<comment type="similarity">
    <text evidence="1">Belongs to the 'phage' integrase family.</text>
</comment>
<evidence type="ECO:0000256" key="6">
    <source>
        <dbReference type="ARBA" id="ARBA00023172"/>
    </source>
</evidence>
<dbReference type="RefSeq" id="WP_115458491.1">
    <property type="nucleotide sequence ID" value="NZ_QRAP01000004.1"/>
</dbReference>
<reference evidence="8 9" key="1">
    <citation type="submission" date="2018-07" db="EMBL/GenBank/DDBJ databases">
        <title>Genomic Encyclopedia of Type Strains, Phase IV (KMG-IV): sequencing the most valuable type-strain genomes for metagenomic binning, comparative biology and taxonomic classification.</title>
        <authorList>
            <person name="Goeker M."/>
        </authorList>
    </citation>
    <scope>NUCLEOTIDE SEQUENCE [LARGE SCALE GENOMIC DNA]</scope>
    <source>
        <strain evidence="8 9">DSM 103736</strain>
    </source>
</reference>
<keyword evidence="9" id="KW-1185">Reference proteome</keyword>
<name>A0A370QTB7_9GAMM</name>
<dbReference type="NCBIfam" id="NF007370">
    <property type="entry name" value="PRK09870.1"/>
    <property type="match status" value="1"/>
</dbReference>
<keyword evidence="5" id="KW-0804">Transcription</keyword>
<dbReference type="PANTHER" id="PTHR30349:SF62">
    <property type="entry name" value="TYPE 1 FIMBRIAE REGULATORY PROTEIN FIMB-RELATED"/>
    <property type="match status" value="1"/>
</dbReference>
<keyword evidence="6" id="KW-0233">DNA recombination</keyword>
<evidence type="ECO:0000256" key="2">
    <source>
        <dbReference type="ARBA" id="ARBA00022558"/>
    </source>
</evidence>
<dbReference type="GO" id="GO:0015074">
    <property type="term" value="P:DNA integration"/>
    <property type="evidence" value="ECO:0007669"/>
    <property type="project" value="UniProtKB-KW"/>
</dbReference>
<evidence type="ECO:0000259" key="7">
    <source>
        <dbReference type="PROSITE" id="PS51898"/>
    </source>
</evidence>
<keyword evidence="2" id="KW-1029">Fimbrium biogenesis</keyword>
<dbReference type="AlphaFoldDB" id="A0A370QTB7"/>
<evidence type="ECO:0000256" key="1">
    <source>
        <dbReference type="ARBA" id="ARBA00008857"/>
    </source>
</evidence>
<dbReference type="PROSITE" id="PS51898">
    <property type="entry name" value="TYR_RECOMBINASE"/>
    <property type="match status" value="1"/>
</dbReference>
<comment type="caution">
    <text evidence="8">The sequence shown here is derived from an EMBL/GenBank/DDBJ whole genome shotgun (WGS) entry which is preliminary data.</text>
</comment>
<protein>
    <submittedName>
        <fullName evidence="8">Type 1 fimbriae regulatory protein FimB</fullName>
    </submittedName>
</protein>
<dbReference type="OrthoDB" id="9801717at2"/>